<dbReference type="EMBL" id="LR134406">
    <property type="protein sequence ID" value="VEH70402.1"/>
    <property type="molecule type" value="Genomic_DNA"/>
</dbReference>
<accession>A0A3N4CXQ4</accession>
<evidence type="ECO:0000313" key="4">
    <source>
        <dbReference type="Proteomes" id="UP000677180"/>
    </source>
</evidence>
<evidence type="ECO:0000313" key="2">
    <source>
        <dbReference type="EMBL" id="VEH70402.1"/>
    </source>
</evidence>
<sequence length="291" mass="31145">MSAPRLVVVHRRTWLAELLEVHSTLGAVEFFLSGRGLGIETLRAADEAQRRTLDAVSNAVPAQWRYAEAERGQLSRFLFEPDDLVVVVGQDGLIPNVSKYLRGQPVLGISPGAPGVLCSHSPEDLRDLLAGRGRPETEVRTMVEAIVDDGQRLRALNEIFAGDRGHQSARYDLRVGGSAETQSSSGVVVGTGTGAGGWLASLWGQNRPGFGLPGATSGELAYFVREAWPSGTTGTSLTAGLLAEGEGLELSARSTLVVFGDGIERDFLRLEWGQGLTVRKAEGGLKLMRLK</sequence>
<evidence type="ECO:0000313" key="3">
    <source>
        <dbReference type="Proteomes" id="UP000273044"/>
    </source>
</evidence>
<dbReference type="Gene3D" id="2.60.200.30">
    <property type="entry name" value="Probable inorganic polyphosphate/atp-NAD kinase, domain 2"/>
    <property type="match status" value="1"/>
</dbReference>
<dbReference type="SUPFAM" id="SSF111331">
    <property type="entry name" value="NAD kinase/diacylglycerol kinase-like"/>
    <property type="match status" value="1"/>
</dbReference>
<dbReference type="EMBL" id="CP072385">
    <property type="protein sequence ID" value="QUC12435.1"/>
    <property type="molecule type" value="Genomic_DNA"/>
</dbReference>
<dbReference type="OrthoDB" id="1889537at2"/>
<dbReference type="InterPro" id="IPR016064">
    <property type="entry name" value="NAD/diacylglycerol_kinase_sf"/>
</dbReference>
<reference evidence="2 3" key="1">
    <citation type="submission" date="2018-12" db="EMBL/GenBank/DDBJ databases">
        <authorList>
            <consortium name="Pathogen Informatics"/>
        </authorList>
    </citation>
    <scope>NUCLEOTIDE SEQUENCE [LARGE SCALE GENOMIC DNA]</scope>
    <source>
        <strain evidence="2 3">NCTC12967</strain>
    </source>
</reference>
<dbReference type="Gene3D" id="3.40.50.10330">
    <property type="entry name" value="Probable inorganic polyphosphate/atp-NAD kinase, domain 1"/>
    <property type="match status" value="1"/>
</dbReference>
<dbReference type="AlphaFoldDB" id="A0A3N4CXQ4"/>
<reference evidence="1" key="2">
    <citation type="submission" date="2021-03" db="EMBL/GenBank/DDBJ databases">
        <title>Human Oral Microbial Genomes.</title>
        <authorList>
            <person name="Johnston C.D."/>
            <person name="Chen T."/>
            <person name="Dewhirst F.E."/>
        </authorList>
    </citation>
    <scope>NUCLEOTIDE SEQUENCE</scope>
    <source>
        <strain evidence="1">F0714</strain>
    </source>
</reference>
<gene>
    <name evidence="1" type="ORF">J5A53_07165</name>
    <name evidence="2" type="ORF">NCTC12967_01697</name>
</gene>
<dbReference type="GO" id="GO:0019674">
    <property type="term" value="P:NAD+ metabolic process"/>
    <property type="evidence" value="ECO:0007669"/>
    <property type="project" value="InterPro"/>
</dbReference>
<dbReference type="RefSeq" id="WP_014846758.1">
    <property type="nucleotide sequence ID" value="NZ_CP040007.1"/>
</dbReference>
<protein>
    <submittedName>
        <fullName evidence="2">Inorganic polyphosphate/ATP-NAD kinase</fullName>
    </submittedName>
    <submittedName>
        <fullName evidence="1">NAD(+)/NADH kinase</fullName>
    </submittedName>
</protein>
<dbReference type="GeneID" id="64407162"/>
<dbReference type="GO" id="GO:0003951">
    <property type="term" value="F:NAD+ kinase activity"/>
    <property type="evidence" value="ECO:0007669"/>
    <property type="project" value="InterPro"/>
</dbReference>
<proteinExistence type="predicted"/>
<evidence type="ECO:0000313" key="1">
    <source>
        <dbReference type="EMBL" id="QUC12435.1"/>
    </source>
</evidence>
<dbReference type="Proteomes" id="UP000677180">
    <property type="component" value="Chromosome"/>
</dbReference>
<keyword evidence="1" id="KW-0808">Transferase</keyword>
<name>A0A3N4CXQ4_9ACTN</name>
<organism evidence="1 4">
    <name type="scientific">Arachnia propionica</name>
    <dbReference type="NCBI Taxonomy" id="1750"/>
    <lineage>
        <taxon>Bacteria</taxon>
        <taxon>Bacillati</taxon>
        <taxon>Actinomycetota</taxon>
        <taxon>Actinomycetes</taxon>
        <taxon>Propionibacteriales</taxon>
        <taxon>Propionibacteriaceae</taxon>
        <taxon>Arachnia</taxon>
    </lineage>
</organism>
<keyword evidence="1" id="KW-0418">Kinase</keyword>
<dbReference type="InterPro" id="IPR017438">
    <property type="entry name" value="ATP-NAD_kinase_N"/>
</dbReference>
<dbReference type="OMA" id="SHQSARY"/>
<dbReference type="InterPro" id="IPR017437">
    <property type="entry name" value="ATP-NAD_kinase_PpnK-typ_C"/>
</dbReference>
<dbReference type="Proteomes" id="UP000273044">
    <property type="component" value="Chromosome"/>
</dbReference>
<keyword evidence="3" id="KW-1185">Reference proteome</keyword>